<sequence length="63" mass="7307">MLISIVMKYSFSVSCCIYWTLNILHTENVFLGKKEYISNIRGFKTFVKARDRTVSPPGMKKKS</sequence>
<accession>A0AAV1ZZB1</accession>
<protein>
    <submittedName>
        <fullName evidence="1">Uncharacterized protein</fullName>
    </submittedName>
</protein>
<dbReference type="Proteomes" id="UP001497382">
    <property type="component" value="Unassembled WGS sequence"/>
</dbReference>
<name>A0AAV1ZZB1_9ARAC</name>
<reference evidence="1 2" key="1">
    <citation type="submission" date="2024-04" db="EMBL/GenBank/DDBJ databases">
        <authorList>
            <person name="Rising A."/>
            <person name="Reimegard J."/>
            <person name="Sonavane S."/>
            <person name="Akerstrom W."/>
            <person name="Nylinder S."/>
            <person name="Hedman E."/>
            <person name="Kallberg Y."/>
        </authorList>
    </citation>
    <scope>NUCLEOTIDE SEQUENCE [LARGE SCALE GENOMIC DNA]</scope>
</reference>
<proteinExistence type="predicted"/>
<evidence type="ECO:0000313" key="1">
    <source>
        <dbReference type="EMBL" id="CAL1277152.1"/>
    </source>
</evidence>
<evidence type="ECO:0000313" key="2">
    <source>
        <dbReference type="Proteomes" id="UP001497382"/>
    </source>
</evidence>
<keyword evidence="2" id="KW-1185">Reference proteome</keyword>
<organism evidence="1 2">
    <name type="scientific">Larinioides sclopetarius</name>
    <dbReference type="NCBI Taxonomy" id="280406"/>
    <lineage>
        <taxon>Eukaryota</taxon>
        <taxon>Metazoa</taxon>
        <taxon>Ecdysozoa</taxon>
        <taxon>Arthropoda</taxon>
        <taxon>Chelicerata</taxon>
        <taxon>Arachnida</taxon>
        <taxon>Araneae</taxon>
        <taxon>Araneomorphae</taxon>
        <taxon>Entelegynae</taxon>
        <taxon>Araneoidea</taxon>
        <taxon>Araneidae</taxon>
        <taxon>Larinioides</taxon>
    </lineage>
</organism>
<dbReference type="AlphaFoldDB" id="A0AAV1ZZB1"/>
<gene>
    <name evidence="1" type="ORF">LARSCL_LOCUS9047</name>
</gene>
<comment type="caution">
    <text evidence="1">The sequence shown here is derived from an EMBL/GenBank/DDBJ whole genome shotgun (WGS) entry which is preliminary data.</text>
</comment>
<dbReference type="EMBL" id="CAXIEN010000099">
    <property type="protein sequence ID" value="CAL1277152.1"/>
    <property type="molecule type" value="Genomic_DNA"/>
</dbReference>